<keyword evidence="2" id="KW-1185">Reference proteome</keyword>
<protein>
    <submittedName>
        <fullName evidence="1">Uncharacterized protein</fullName>
    </submittedName>
</protein>
<sequence>MTPWTPWANFGNYYFPFPDYSDPYDNATSDMVVVDTGRGIFHVHQGLIDHFFPRLVHHLDSFGIINIPILSESLYVNTGHRIAIRKIARILHTLFGLLRKESTAAQGFARSIPNLLEKMLMQDTFRARPDGTPQIRSHFLVFAVFARTAGSNQLASVLVRFFLEFRRDILSCERSSHLGDWTIAIAELADLASRSDVYRCLQYLSEKRDKIHSTYHNSGTHDAQLAAALQMMLMAAGQYRGRGRSADKRLRYMDIPRAQTVPPQMNYPPQLLLPPQHNQLMIPSPYQYGFPPSPSPSMDWALSTGYMENEIENVAVRQDVVETRLDNLEYHMGMI</sequence>
<dbReference type="OrthoDB" id="10621869at2759"/>
<organism evidence="1 2">
    <name type="scientific">Pleomassaria siparia CBS 279.74</name>
    <dbReference type="NCBI Taxonomy" id="1314801"/>
    <lineage>
        <taxon>Eukaryota</taxon>
        <taxon>Fungi</taxon>
        <taxon>Dikarya</taxon>
        <taxon>Ascomycota</taxon>
        <taxon>Pezizomycotina</taxon>
        <taxon>Dothideomycetes</taxon>
        <taxon>Pleosporomycetidae</taxon>
        <taxon>Pleosporales</taxon>
        <taxon>Pleomassariaceae</taxon>
        <taxon>Pleomassaria</taxon>
    </lineage>
</organism>
<dbReference type="AlphaFoldDB" id="A0A6G1KKM2"/>
<reference evidence="1" key="1">
    <citation type="journal article" date="2020" name="Stud. Mycol.">
        <title>101 Dothideomycetes genomes: a test case for predicting lifestyles and emergence of pathogens.</title>
        <authorList>
            <person name="Haridas S."/>
            <person name="Albert R."/>
            <person name="Binder M."/>
            <person name="Bloem J."/>
            <person name="Labutti K."/>
            <person name="Salamov A."/>
            <person name="Andreopoulos B."/>
            <person name="Baker S."/>
            <person name="Barry K."/>
            <person name="Bills G."/>
            <person name="Bluhm B."/>
            <person name="Cannon C."/>
            <person name="Castanera R."/>
            <person name="Culley D."/>
            <person name="Daum C."/>
            <person name="Ezra D."/>
            <person name="Gonzalez J."/>
            <person name="Henrissat B."/>
            <person name="Kuo A."/>
            <person name="Liang C."/>
            <person name="Lipzen A."/>
            <person name="Lutzoni F."/>
            <person name="Magnuson J."/>
            <person name="Mondo S."/>
            <person name="Nolan M."/>
            <person name="Ohm R."/>
            <person name="Pangilinan J."/>
            <person name="Park H.-J."/>
            <person name="Ramirez L."/>
            <person name="Alfaro M."/>
            <person name="Sun H."/>
            <person name="Tritt A."/>
            <person name="Yoshinaga Y."/>
            <person name="Zwiers L.-H."/>
            <person name="Turgeon B."/>
            <person name="Goodwin S."/>
            <person name="Spatafora J."/>
            <person name="Crous P."/>
            <person name="Grigoriev I."/>
        </authorList>
    </citation>
    <scope>NUCLEOTIDE SEQUENCE</scope>
    <source>
        <strain evidence="1">CBS 279.74</strain>
    </source>
</reference>
<dbReference type="Proteomes" id="UP000799428">
    <property type="component" value="Unassembled WGS sequence"/>
</dbReference>
<dbReference type="EMBL" id="MU005765">
    <property type="protein sequence ID" value="KAF2713173.1"/>
    <property type="molecule type" value="Genomic_DNA"/>
</dbReference>
<evidence type="ECO:0000313" key="1">
    <source>
        <dbReference type="EMBL" id="KAF2713173.1"/>
    </source>
</evidence>
<gene>
    <name evidence="1" type="ORF">K504DRAFT_461748</name>
</gene>
<name>A0A6G1KKM2_9PLEO</name>
<proteinExistence type="predicted"/>
<evidence type="ECO:0000313" key="2">
    <source>
        <dbReference type="Proteomes" id="UP000799428"/>
    </source>
</evidence>
<accession>A0A6G1KKM2</accession>